<protein>
    <submittedName>
        <fullName evidence="2">Uncharacterized protein</fullName>
    </submittedName>
</protein>
<evidence type="ECO:0000313" key="3">
    <source>
        <dbReference type="Proteomes" id="UP001152795"/>
    </source>
</evidence>
<sequence>MTDESSDRSVHNVKTESIELGESLRKPCSSTSGTYSRLDDSEYSDDQSCDIKFLEMYPLLPIYEQGLKKGLEGKRVAEILLQPNEDAVGRAVTTSVSINTVFVLDISSPHVMHYKNILADDLGTWMANGTKYKYYHASSKTRPPVTVTEDVFKDTSEQNVYQTTRRFYRNKSSLDLQHIVIDLTDQKGEMHGLVFVQYIFKGAEHQVSVQSHGNTMDKSTRYYRTSHASQERISVLCDEIKSPTVAFHEKIDKQGGITQFRNAACHARNVRQVKHIKRATWDHQPNDPHGIISPMTRFWS</sequence>
<evidence type="ECO:0000313" key="2">
    <source>
        <dbReference type="EMBL" id="CAB4033688.1"/>
    </source>
</evidence>
<dbReference type="EMBL" id="CACRXK020019464">
    <property type="protein sequence ID" value="CAB4033688.1"/>
    <property type="molecule type" value="Genomic_DNA"/>
</dbReference>
<dbReference type="Proteomes" id="UP001152795">
    <property type="component" value="Unassembled WGS sequence"/>
</dbReference>
<name>A0A7D9JQ58_PARCT</name>
<dbReference type="AlphaFoldDB" id="A0A7D9JQ58"/>
<keyword evidence="3" id="KW-1185">Reference proteome</keyword>
<reference evidence="2" key="1">
    <citation type="submission" date="2020-04" db="EMBL/GenBank/DDBJ databases">
        <authorList>
            <person name="Alioto T."/>
            <person name="Alioto T."/>
            <person name="Gomez Garrido J."/>
        </authorList>
    </citation>
    <scope>NUCLEOTIDE SEQUENCE</scope>
    <source>
        <strain evidence="2">A484AB</strain>
    </source>
</reference>
<accession>A0A7D9JQ58</accession>
<organism evidence="2 3">
    <name type="scientific">Paramuricea clavata</name>
    <name type="common">Red gorgonian</name>
    <name type="synonym">Violescent sea-whip</name>
    <dbReference type="NCBI Taxonomy" id="317549"/>
    <lineage>
        <taxon>Eukaryota</taxon>
        <taxon>Metazoa</taxon>
        <taxon>Cnidaria</taxon>
        <taxon>Anthozoa</taxon>
        <taxon>Octocorallia</taxon>
        <taxon>Malacalcyonacea</taxon>
        <taxon>Plexauridae</taxon>
        <taxon>Paramuricea</taxon>
    </lineage>
</organism>
<proteinExistence type="predicted"/>
<feature type="region of interest" description="Disordered" evidence="1">
    <location>
        <begin position="1"/>
        <end position="43"/>
    </location>
</feature>
<evidence type="ECO:0000256" key="1">
    <source>
        <dbReference type="SAM" id="MobiDB-lite"/>
    </source>
</evidence>
<gene>
    <name evidence="2" type="ORF">PACLA_8A009982</name>
</gene>
<comment type="caution">
    <text evidence="2">The sequence shown here is derived from an EMBL/GenBank/DDBJ whole genome shotgun (WGS) entry which is preliminary data.</text>
</comment>
<feature type="compositionally biased region" description="Basic and acidic residues" evidence="1">
    <location>
        <begin position="1"/>
        <end position="25"/>
    </location>
</feature>